<evidence type="ECO:0000256" key="1">
    <source>
        <dbReference type="ARBA" id="ARBA00004141"/>
    </source>
</evidence>
<evidence type="ECO:0000256" key="5">
    <source>
        <dbReference type="ARBA" id="ARBA00023136"/>
    </source>
</evidence>
<sequence length="311" mass="32598">MTRPGPAAAPGPAPIAAPLPGQVDRPVLGLVLMLGFCVLAPASDATAKALAMTIPVLQLVAIRFAVQASMLVPLVAAMGRDWRMSALGWRLTLLRTALQIAGIYLMTMALIHLPLADAIAIAFVMPFILLLLGAVVLGETVGPRRLIACGVGFGGTLLVMQPNLITVGWPVIYPLAVAFVFAIFILVTRRLAREADPITMQAASGLIGLLALVAAYVVLPRHGPMALVAPGDLWPLMLLMGALGTGGHLMMTWSLRHAPAATLAPLQYVEIPVAALIGLMVFDDVPDPVALLGIAVTVAAGLYVLWRESRA</sequence>
<evidence type="ECO:0000256" key="6">
    <source>
        <dbReference type="SAM" id="Phobius"/>
    </source>
</evidence>
<dbReference type="OrthoDB" id="9815809at2"/>
<dbReference type="RefSeq" id="WP_083480677.1">
    <property type="nucleotide sequence ID" value="NZ_CYPR01000240.1"/>
</dbReference>
<evidence type="ECO:0000256" key="4">
    <source>
        <dbReference type="ARBA" id="ARBA00022989"/>
    </source>
</evidence>
<comment type="similarity">
    <text evidence="2">Belongs to the EamA transporter family.</text>
</comment>
<organism evidence="8 9">
    <name type="scientific">Jannaschia seosinensis</name>
    <dbReference type="NCBI Taxonomy" id="313367"/>
    <lineage>
        <taxon>Bacteria</taxon>
        <taxon>Pseudomonadati</taxon>
        <taxon>Pseudomonadota</taxon>
        <taxon>Alphaproteobacteria</taxon>
        <taxon>Rhodobacterales</taxon>
        <taxon>Roseobacteraceae</taxon>
        <taxon>Jannaschia</taxon>
    </lineage>
</organism>
<keyword evidence="4 6" id="KW-1133">Transmembrane helix</keyword>
<feature type="transmembrane region" description="Helical" evidence="6">
    <location>
        <begin position="93"/>
        <end position="113"/>
    </location>
</feature>
<dbReference type="AlphaFoldDB" id="A0A0M7BG76"/>
<dbReference type="InterPro" id="IPR037185">
    <property type="entry name" value="EmrE-like"/>
</dbReference>
<dbReference type="PANTHER" id="PTHR32322">
    <property type="entry name" value="INNER MEMBRANE TRANSPORTER"/>
    <property type="match status" value="1"/>
</dbReference>
<dbReference type="SUPFAM" id="SSF103481">
    <property type="entry name" value="Multidrug resistance efflux transporter EmrE"/>
    <property type="match status" value="2"/>
</dbReference>
<accession>A0A0M7BG76</accession>
<keyword evidence="5 6" id="KW-0472">Membrane</keyword>
<feature type="transmembrane region" description="Helical" evidence="6">
    <location>
        <begin position="49"/>
        <end position="72"/>
    </location>
</feature>
<evidence type="ECO:0000256" key="2">
    <source>
        <dbReference type="ARBA" id="ARBA00007362"/>
    </source>
</evidence>
<comment type="subcellular location">
    <subcellularLocation>
        <location evidence="1">Membrane</location>
        <topology evidence="1">Multi-pass membrane protein</topology>
    </subcellularLocation>
</comment>
<evidence type="ECO:0000313" key="9">
    <source>
        <dbReference type="Proteomes" id="UP000049455"/>
    </source>
</evidence>
<feature type="transmembrane region" description="Helical" evidence="6">
    <location>
        <begin position="171"/>
        <end position="188"/>
    </location>
</feature>
<dbReference type="Pfam" id="PF00892">
    <property type="entry name" value="EamA"/>
    <property type="match status" value="2"/>
</dbReference>
<evidence type="ECO:0000256" key="3">
    <source>
        <dbReference type="ARBA" id="ARBA00022692"/>
    </source>
</evidence>
<feature type="domain" description="EamA" evidence="7">
    <location>
        <begin position="28"/>
        <end position="160"/>
    </location>
</feature>
<dbReference type="InterPro" id="IPR000620">
    <property type="entry name" value="EamA_dom"/>
</dbReference>
<dbReference type="STRING" id="313367.JSE7799_03643"/>
<feature type="transmembrane region" description="Helical" evidence="6">
    <location>
        <begin position="200"/>
        <end position="218"/>
    </location>
</feature>
<feature type="transmembrane region" description="Helical" evidence="6">
    <location>
        <begin position="27"/>
        <end position="43"/>
    </location>
</feature>
<dbReference type="EMBL" id="CYPR01000240">
    <property type="protein sequence ID" value="CUH40903.1"/>
    <property type="molecule type" value="Genomic_DNA"/>
</dbReference>
<dbReference type="GO" id="GO:0016020">
    <property type="term" value="C:membrane"/>
    <property type="evidence" value="ECO:0007669"/>
    <property type="project" value="UniProtKB-SubCell"/>
</dbReference>
<proteinExistence type="inferred from homology"/>
<feature type="transmembrane region" description="Helical" evidence="6">
    <location>
        <begin position="119"/>
        <end position="138"/>
    </location>
</feature>
<dbReference type="InterPro" id="IPR050638">
    <property type="entry name" value="AA-Vitamin_Transporters"/>
</dbReference>
<evidence type="ECO:0000259" key="7">
    <source>
        <dbReference type="Pfam" id="PF00892"/>
    </source>
</evidence>
<reference evidence="8 9" key="1">
    <citation type="submission" date="2015-09" db="EMBL/GenBank/DDBJ databases">
        <authorList>
            <person name="Jackson K.R."/>
            <person name="Lunt B.L."/>
            <person name="Fisher J.N.B."/>
            <person name="Gardner A.V."/>
            <person name="Bailey M.E."/>
            <person name="Deus L.M."/>
            <person name="Earl A.S."/>
            <person name="Gibby P.D."/>
            <person name="Hartmann K.A."/>
            <person name="Liu J.E."/>
            <person name="Manci A.M."/>
            <person name="Nielsen D.A."/>
            <person name="Solomon M.B."/>
            <person name="Breakwell D.P."/>
            <person name="Burnett S.H."/>
            <person name="Grose J.H."/>
        </authorList>
    </citation>
    <scope>NUCLEOTIDE SEQUENCE [LARGE SCALE GENOMIC DNA]</scope>
    <source>
        <strain evidence="8 9">CECT 7799</strain>
    </source>
</reference>
<keyword evidence="9" id="KW-1185">Reference proteome</keyword>
<evidence type="ECO:0000313" key="8">
    <source>
        <dbReference type="EMBL" id="CUH40903.1"/>
    </source>
</evidence>
<gene>
    <name evidence="8" type="ORF">JSE7799_03643</name>
</gene>
<name>A0A0M7BG76_9RHOB</name>
<keyword evidence="3 6" id="KW-0812">Transmembrane</keyword>
<feature type="domain" description="EamA" evidence="7">
    <location>
        <begin position="170"/>
        <end position="302"/>
    </location>
</feature>
<dbReference type="PANTHER" id="PTHR32322:SF2">
    <property type="entry name" value="EAMA DOMAIN-CONTAINING PROTEIN"/>
    <property type="match status" value="1"/>
</dbReference>
<feature type="transmembrane region" description="Helical" evidence="6">
    <location>
        <begin position="288"/>
        <end position="306"/>
    </location>
</feature>
<protein>
    <submittedName>
        <fullName evidence="8">Carboxylate/amino acid/amine transporter</fullName>
    </submittedName>
</protein>
<dbReference type="Proteomes" id="UP000049455">
    <property type="component" value="Unassembled WGS sequence"/>
</dbReference>
<feature type="transmembrane region" description="Helical" evidence="6">
    <location>
        <begin position="233"/>
        <end position="251"/>
    </location>
</feature>